<protein>
    <submittedName>
        <fullName evidence="1">Uncharacterized protein</fullName>
    </submittedName>
</protein>
<keyword evidence="2" id="KW-1185">Reference proteome</keyword>
<gene>
    <name evidence="1" type="ORF">GGQ74_000325</name>
</gene>
<name>A0A846QMN2_9BACT</name>
<reference evidence="1 2" key="1">
    <citation type="submission" date="2020-03" db="EMBL/GenBank/DDBJ databases">
        <title>Genomic Encyclopedia of Type Strains, Phase IV (KMG-IV): sequencing the most valuable type-strain genomes for metagenomic binning, comparative biology and taxonomic classification.</title>
        <authorList>
            <person name="Goeker M."/>
        </authorList>
    </citation>
    <scope>NUCLEOTIDE SEQUENCE [LARGE SCALE GENOMIC DNA]</scope>
    <source>
        <strain evidence="1 2">DSM 24233</strain>
    </source>
</reference>
<evidence type="ECO:0000313" key="2">
    <source>
        <dbReference type="Proteomes" id="UP000580856"/>
    </source>
</evidence>
<dbReference type="Proteomes" id="UP000580856">
    <property type="component" value="Unassembled WGS sequence"/>
</dbReference>
<dbReference type="EMBL" id="JAATJA010000001">
    <property type="protein sequence ID" value="NJB66685.1"/>
    <property type="molecule type" value="Genomic_DNA"/>
</dbReference>
<sequence>MGRPQTQLDKMDWRAMTGEEVAELLFRAKRRHGL</sequence>
<evidence type="ECO:0000313" key="1">
    <source>
        <dbReference type="EMBL" id="NJB66685.1"/>
    </source>
</evidence>
<organism evidence="1 2">
    <name type="scientific">Desulfobaculum xiamenense</name>
    <dbReference type="NCBI Taxonomy" id="995050"/>
    <lineage>
        <taxon>Bacteria</taxon>
        <taxon>Pseudomonadati</taxon>
        <taxon>Thermodesulfobacteriota</taxon>
        <taxon>Desulfovibrionia</taxon>
        <taxon>Desulfovibrionales</taxon>
        <taxon>Desulfovibrionaceae</taxon>
        <taxon>Desulfobaculum</taxon>
    </lineage>
</organism>
<proteinExistence type="predicted"/>
<accession>A0A846QMN2</accession>
<comment type="caution">
    <text evidence="1">The sequence shown here is derived from an EMBL/GenBank/DDBJ whole genome shotgun (WGS) entry which is preliminary data.</text>
</comment>
<dbReference type="AlphaFoldDB" id="A0A846QMN2"/>